<evidence type="ECO:0000259" key="5">
    <source>
        <dbReference type="Pfam" id="PF01869"/>
    </source>
</evidence>
<dbReference type="Proteomes" id="UP000250223">
    <property type="component" value="Unassembled WGS sequence"/>
</dbReference>
<dbReference type="EMBL" id="UAWC01000028">
    <property type="protein sequence ID" value="SQB37296.1"/>
    <property type="molecule type" value="Genomic_DNA"/>
</dbReference>
<dbReference type="CDD" id="cd24035">
    <property type="entry name" value="ASKHA_NBD_O66634-like_rpt2"/>
    <property type="match status" value="1"/>
</dbReference>
<dbReference type="CDD" id="cd24034">
    <property type="entry name" value="ASKHA_NBD_O66634-like_rpt1"/>
    <property type="match status" value="1"/>
</dbReference>
<dbReference type="InterPro" id="IPR043129">
    <property type="entry name" value="ATPase_NBD"/>
</dbReference>
<feature type="domain" description="ATPase BadF/BadG/BcrA/BcrD type" evidence="5">
    <location>
        <begin position="322"/>
        <end position="576"/>
    </location>
</feature>
<organism evidence="7 8">
    <name type="scientific">Clostridium cochlearium</name>
    <dbReference type="NCBI Taxonomy" id="1494"/>
    <lineage>
        <taxon>Bacteria</taxon>
        <taxon>Bacillati</taxon>
        <taxon>Bacillota</taxon>
        <taxon>Clostridia</taxon>
        <taxon>Eubacteriales</taxon>
        <taxon>Clostridiaceae</taxon>
        <taxon>Clostridium</taxon>
    </lineage>
</organism>
<keyword evidence="4" id="KW-0411">Iron-sulfur</keyword>
<evidence type="ECO:0000256" key="4">
    <source>
        <dbReference type="ARBA" id="ARBA00023014"/>
    </source>
</evidence>
<dbReference type="PANTHER" id="PTHR32329">
    <property type="entry name" value="BIFUNCTIONAL PROTEIN [INCLUDES 2-HYDROXYACYL-COA DEHYDRATASE (N-TER) AND ITS ACTIVATOR DOMAIN (C_TERM)-RELATED"/>
    <property type="match status" value="1"/>
</dbReference>
<dbReference type="Pfam" id="PF01869">
    <property type="entry name" value="BcrAD_BadFG"/>
    <property type="match status" value="2"/>
</dbReference>
<feature type="domain" description="ATPase BadF/BadG/BcrA/BcrD type" evidence="5">
    <location>
        <begin position="7"/>
        <end position="255"/>
    </location>
</feature>
<dbReference type="GO" id="GO:0046872">
    <property type="term" value="F:metal ion binding"/>
    <property type="evidence" value="ECO:0007669"/>
    <property type="project" value="UniProtKB-KW"/>
</dbReference>
<keyword evidence="2" id="KW-0479">Metal-binding</keyword>
<proteinExistence type="predicted"/>
<reference evidence="7 8" key="1">
    <citation type="submission" date="2018-06" db="EMBL/GenBank/DDBJ databases">
        <authorList>
            <consortium name="Pathogen Informatics"/>
            <person name="Doyle S."/>
        </authorList>
    </citation>
    <scope>NUCLEOTIDE SEQUENCE [LARGE SCALE GENOMIC DNA]</scope>
    <source>
        <strain evidence="7 8">NCTC13028</strain>
    </source>
</reference>
<name>A0A2X2W7Q3_CLOCO</name>
<dbReference type="SUPFAM" id="SSF53067">
    <property type="entry name" value="Actin-like ATPase domain"/>
    <property type="match status" value="2"/>
</dbReference>
<evidence type="ECO:0000313" key="7">
    <source>
        <dbReference type="EMBL" id="SQB37296.1"/>
    </source>
</evidence>
<dbReference type="Gene3D" id="3.30.420.40">
    <property type="match status" value="4"/>
</dbReference>
<evidence type="ECO:0000256" key="2">
    <source>
        <dbReference type="ARBA" id="ARBA00022723"/>
    </source>
</evidence>
<dbReference type="PANTHER" id="PTHR32329:SF4">
    <property type="entry name" value="ACTIVATOR OF 2-HYDROXYACYL-COA DEHYDRATASE"/>
    <property type="match status" value="1"/>
</dbReference>
<protein>
    <submittedName>
        <fullName evidence="7">Activator of (R) -2-hydroxyglutaryl-CoA dehydratase</fullName>
    </submittedName>
</protein>
<dbReference type="InterPro" id="IPR002731">
    <property type="entry name" value="ATPase_BadF"/>
</dbReference>
<dbReference type="NCBIfam" id="TIGR00241">
    <property type="entry name" value="CoA_E_activ"/>
    <property type="match status" value="1"/>
</dbReference>
<dbReference type="GO" id="GO:0051536">
    <property type="term" value="F:iron-sulfur cluster binding"/>
    <property type="evidence" value="ECO:0007669"/>
    <property type="project" value="UniProtKB-KW"/>
</dbReference>
<dbReference type="InterPro" id="IPR008275">
    <property type="entry name" value="CoA_E_activase_dom"/>
</dbReference>
<accession>A0A2X2W7Q3</accession>
<comment type="cofactor">
    <cofactor evidence="1">
        <name>[4Fe-4S] cluster</name>
        <dbReference type="ChEBI" id="CHEBI:49883"/>
    </cofactor>
</comment>
<feature type="domain" description="DUF2229" evidence="6">
    <location>
        <begin position="671"/>
        <end position="890"/>
    </location>
</feature>
<dbReference type="RefSeq" id="WP_111921885.1">
    <property type="nucleotide sequence ID" value="NZ_JAHLNT010000003.1"/>
</dbReference>
<evidence type="ECO:0000256" key="1">
    <source>
        <dbReference type="ARBA" id="ARBA00001966"/>
    </source>
</evidence>
<keyword evidence="3" id="KW-0408">Iron</keyword>
<gene>
    <name evidence="7" type="primary">hgdC_2</name>
    <name evidence="7" type="ORF">NCTC13028_02692</name>
</gene>
<dbReference type="Pfam" id="PF09989">
    <property type="entry name" value="DUF2229"/>
    <property type="match status" value="1"/>
</dbReference>
<evidence type="ECO:0000259" key="6">
    <source>
        <dbReference type="Pfam" id="PF09989"/>
    </source>
</evidence>
<dbReference type="InterPro" id="IPR018709">
    <property type="entry name" value="CoA_activase_DUF2229"/>
</dbReference>
<sequence>MEKIFHLGLDIGSTTAKVVVLDQEENIIYHMYKRHFSDIKNTVTKILKSVNSKFLIEDATVMVTGSGGLAVSEWLDIPFIQEVIASTKAIKKFSKKTDVAIELGGEDAKITFFRDGIDQRMNGTCAGGTGAFIDQMASLLETDAMGLNELAKKHKIIYPIAARCGVFAKTDVQPLLNQGAAKEDIAASIFQAVVNQTISGLACGKIIRGNVAFLGGPLHFLSELKNRFISTLNLKDDEVISPENSELFVALGAAISSLDEKVVNFKEIIKKTEDVQNLNNKEVQNLKPLFNNEKELEEFRKRHNKNKVKRKCLSDFSGKCFLGIDSGSTTTKIVLIDEEGNLLYHKYGHNKGNPLKSTIKFLKELYKIMPLNVKIASSAVTGYGEALIKSALGVDVGEVETVSHYKGAQFFLPEVDFILDIGGQDMKCLVIKDEVIDSIMLNEACSSGCGSFIETFANSLNIDVQEFAKEALLAKNPVDLGSRCTVFMNSKVKQAQKEGATIGDISAGLSYSVIKNALFKVIKIRNKDEIGKNIIVQGGTFYNDSVLRAFEAVSERKVVRPDIAGLMGAFGAALIAREKYTKGYESTLIKMNKLKDFTANISLKRCNKCANNCLLTINEFSDGQKFISGNRCERGAGKEVNKNKIPNLYEYKYNRIFNYKPLRKEEAYRGTVGIPRVLNIYENYPFWYRFFTELKFRVELSPRTSKEIYKLGMETIPSESVCYPAKLVHGHVASLINKGVNFIFYPCIAHEKKQIKEATNHFNCPIVTSYPEVIKNNMDKLREKNINFMNPFLPLDNKNRLIKRLYEEFRNFNIGRNEIINAVNKAYEEDKKVKEDIRNKGEEVLKYLKENNKKGIVLAGRPYHIDPEINHGIPEVITSYGMAVLTEDSVFHLGRVERPLRVVDQWVYHSRLYEAANFVAKEKNIELIQLNSFGCGLDAVTTDQVEEILNSYGKMYTLLKIDEGSNLGAIKIRIRSLIAALNERQKRGFIPKKLDNNEPRKLFTKDMKTTHTILCPQMAPIHFELVKEAFKSEGYNLEVLPSVDKKAIDEGLKYVNNDACYPSIIVVGQIMEALKSGKYNIDKTAVIISQTGGGCRATNYIGFIRKALKDGGFGNVPVISANVAGLESNPGFKINLSLINKGLMALVYGDLLMRVTYKVRPYEKIKGSTNKLYNECMQKCKENIINGSRKNFKENIYKIVKAFDELEINNILKPKVGLVGEILVKFHPTANNNIVDIIEKEGGEVVVPDLIDFFMYCSYNMKYKYEKLSGTKLNEILGKIAINIMEFYRKELKKALDESTRFSAPKEIDKIARGASNILELGHQTGEGWFLTGEMVELIESGVKNIVCMQPFACLPNHVTGKGMIKELKRNYPGSNIVAIDYDPGASEVNQLNRIKLMLSVAFQNLEFESEYIYKEERIIKDYKRTIGTNI</sequence>
<evidence type="ECO:0000313" key="8">
    <source>
        <dbReference type="Proteomes" id="UP000250223"/>
    </source>
</evidence>
<evidence type="ECO:0000256" key="3">
    <source>
        <dbReference type="ARBA" id="ARBA00023004"/>
    </source>
</evidence>
<dbReference type="InterPro" id="IPR051805">
    <property type="entry name" value="Dehydratase_Activator_Redct"/>
</dbReference>